<dbReference type="InterPro" id="IPR003680">
    <property type="entry name" value="Flavodoxin_fold"/>
</dbReference>
<name>A0ABW4BTW4_9LACO</name>
<keyword evidence="4" id="KW-1185">Reference proteome</keyword>
<dbReference type="InterPro" id="IPR029039">
    <property type="entry name" value="Flavoprotein-like_sf"/>
</dbReference>
<dbReference type="GO" id="GO:0016491">
    <property type="term" value="F:oxidoreductase activity"/>
    <property type="evidence" value="ECO:0007669"/>
    <property type="project" value="UniProtKB-KW"/>
</dbReference>
<keyword evidence="1 3" id="KW-0560">Oxidoreductase</keyword>
<dbReference type="Gene3D" id="3.40.50.360">
    <property type="match status" value="1"/>
</dbReference>
<dbReference type="Pfam" id="PF02525">
    <property type="entry name" value="Flavodoxin_2"/>
    <property type="match status" value="1"/>
</dbReference>
<dbReference type="SUPFAM" id="SSF52218">
    <property type="entry name" value="Flavoproteins"/>
    <property type="match status" value="1"/>
</dbReference>
<evidence type="ECO:0000313" key="3">
    <source>
        <dbReference type="EMBL" id="MFD1418659.1"/>
    </source>
</evidence>
<dbReference type="PANTHER" id="PTHR47307">
    <property type="entry name" value="GLUTATHIONE-REGULATED POTASSIUM-EFFLUX SYSTEM ANCILLARY PROTEIN KEFG"/>
    <property type="match status" value="1"/>
</dbReference>
<dbReference type="Proteomes" id="UP001597251">
    <property type="component" value="Unassembled WGS sequence"/>
</dbReference>
<dbReference type="EC" id="1.-.-.-" evidence="3"/>
<dbReference type="InterPro" id="IPR046980">
    <property type="entry name" value="KefG/KefF"/>
</dbReference>
<accession>A0ABW4BTW4</accession>
<evidence type="ECO:0000313" key="4">
    <source>
        <dbReference type="Proteomes" id="UP001597251"/>
    </source>
</evidence>
<proteinExistence type="predicted"/>
<evidence type="ECO:0000256" key="1">
    <source>
        <dbReference type="ARBA" id="ARBA00023002"/>
    </source>
</evidence>
<reference evidence="4" key="1">
    <citation type="journal article" date="2019" name="Int. J. Syst. Evol. Microbiol.">
        <title>The Global Catalogue of Microorganisms (GCM) 10K type strain sequencing project: providing services to taxonomists for standard genome sequencing and annotation.</title>
        <authorList>
            <consortium name="The Broad Institute Genomics Platform"/>
            <consortium name="The Broad Institute Genome Sequencing Center for Infectious Disease"/>
            <person name="Wu L."/>
            <person name="Ma J."/>
        </authorList>
    </citation>
    <scope>NUCLEOTIDE SEQUENCE [LARGE SCALE GENOMIC DNA]</scope>
    <source>
        <strain evidence="4">CCM 8936</strain>
    </source>
</reference>
<comment type="caution">
    <text evidence="3">The sequence shown here is derived from an EMBL/GenBank/DDBJ whole genome shotgun (WGS) entry which is preliminary data.</text>
</comment>
<gene>
    <name evidence="3" type="ORF">ACFQ42_07890</name>
</gene>
<sequence>MKTLIIVSHPEIDNSQTQQFLHEGSKKKGVLWHHIEGLEKIDVLKEQKLLTEADRIIFQFPLYWYSSPSGLKKWEDLVLTRNFIYGDKNYPLEGKEFGLVVTTGLPLKDFKKGASENFSLDELMTPYRAIADKAKMIVLPIFPISQFWYMTESVQMALLVDYQRYLKQEMPDTLQNRQKWFENELQQLDLDLNIKDKKITEMILTSFTERIEELNQLNETLEIIKENDEN</sequence>
<protein>
    <submittedName>
        <fullName evidence="3">NAD(P)H-dependent oxidoreductase</fullName>
        <ecNumber evidence="3">1.-.-.-</ecNumber>
    </submittedName>
</protein>
<dbReference type="EMBL" id="JBHTOI010000044">
    <property type="protein sequence ID" value="MFD1418659.1"/>
    <property type="molecule type" value="Genomic_DNA"/>
</dbReference>
<dbReference type="PANTHER" id="PTHR47307:SF1">
    <property type="entry name" value="GLUTATHIONE-REGULATED POTASSIUM-EFFLUX SYSTEM ANCILLARY PROTEIN KEFG"/>
    <property type="match status" value="1"/>
</dbReference>
<feature type="domain" description="Flavodoxin-like fold" evidence="2">
    <location>
        <begin position="1"/>
        <end position="148"/>
    </location>
</feature>
<evidence type="ECO:0000259" key="2">
    <source>
        <dbReference type="Pfam" id="PF02525"/>
    </source>
</evidence>
<organism evidence="3 4">
    <name type="scientific">Companilactobacillus keshanensis</name>
    <dbReference type="NCBI Taxonomy" id="2486003"/>
    <lineage>
        <taxon>Bacteria</taxon>
        <taxon>Bacillati</taxon>
        <taxon>Bacillota</taxon>
        <taxon>Bacilli</taxon>
        <taxon>Lactobacillales</taxon>
        <taxon>Lactobacillaceae</taxon>
        <taxon>Companilactobacillus</taxon>
    </lineage>
</organism>